<protein>
    <recommendedName>
        <fullName evidence="1">ATPase BadF/BadG/BcrA/BcrD type domain-containing protein</fullName>
    </recommendedName>
</protein>
<reference evidence="2" key="1">
    <citation type="submission" date="2020-02" db="EMBL/GenBank/DDBJ databases">
        <authorList>
            <person name="Shen X.-R."/>
            <person name="Zhang Y.-X."/>
        </authorList>
    </citation>
    <scope>NUCLEOTIDE SEQUENCE</scope>
    <source>
        <strain evidence="2">SYP-B3998</strain>
    </source>
</reference>
<evidence type="ECO:0000313" key="2">
    <source>
        <dbReference type="EMBL" id="NEW05699.1"/>
    </source>
</evidence>
<dbReference type="SUPFAM" id="SSF53067">
    <property type="entry name" value="Actin-like ATPase domain"/>
    <property type="match status" value="1"/>
</dbReference>
<dbReference type="EMBL" id="JAAIKC010000001">
    <property type="protein sequence ID" value="NEW05699.1"/>
    <property type="molecule type" value="Genomic_DNA"/>
</dbReference>
<dbReference type="PANTHER" id="PTHR43190:SF3">
    <property type="entry name" value="N-ACETYL-D-GLUCOSAMINE KINASE"/>
    <property type="match status" value="1"/>
</dbReference>
<organism evidence="2">
    <name type="scientific">Paenibacillus sp. SYP-B3998</name>
    <dbReference type="NCBI Taxonomy" id="2678564"/>
    <lineage>
        <taxon>Bacteria</taxon>
        <taxon>Bacillati</taxon>
        <taxon>Bacillota</taxon>
        <taxon>Bacilli</taxon>
        <taxon>Bacillales</taxon>
        <taxon>Paenibacillaceae</taxon>
        <taxon>Paenibacillus</taxon>
    </lineage>
</organism>
<comment type="caution">
    <text evidence="2">The sequence shown here is derived from an EMBL/GenBank/DDBJ whole genome shotgun (WGS) entry which is preliminary data.</text>
</comment>
<accession>A0A6G3ZVS8</accession>
<dbReference type="Pfam" id="PF01869">
    <property type="entry name" value="BcrAD_BadFG"/>
    <property type="match status" value="1"/>
</dbReference>
<feature type="domain" description="ATPase BadF/BadG/BcrA/BcrD type" evidence="1">
    <location>
        <begin position="48"/>
        <end position="203"/>
    </location>
</feature>
<dbReference type="Gene3D" id="3.40.50.10490">
    <property type="entry name" value="Glucose-6-phosphate isomerase like protein, domain 1"/>
    <property type="match status" value="1"/>
</dbReference>
<gene>
    <name evidence="2" type="ORF">GK047_06650</name>
</gene>
<dbReference type="RefSeq" id="WP_163942885.1">
    <property type="nucleotide sequence ID" value="NZ_JAAIKC010000001.1"/>
</dbReference>
<dbReference type="InterPro" id="IPR052519">
    <property type="entry name" value="Euk-type_GlcNAc_Kinase"/>
</dbReference>
<sequence>MKPRHQSGKKLYEIADIVIDNCGCVGDAAVYMEQMDISVGPTSTVIGAYILIGGRPGVVVISGTGSIAYSLSPDHTVRMCGGFGPLFGDEGSGYFIGTEALRAVSMDFDKRGTQTLLTRELGQVLGFRNQLELIDKVYESMSRKDIAALAAHVAYCAAQNDKVSLHILEDAGKHLAEHMLTLIHQTNWKDRLILSYAGGVFGMGELIIRPLMMYLGEWSEFLCAPCNKPSYGAAMLARKALKSIRP</sequence>
<dbReference type="PANTHER" id="PTHR43190">
    <property type="entry name" value="N-ACETYL-D-GLUCOSAMINE KINASE"/>
    <property type="match status" value="1"/>
</dbReference>
<name>A0A6G3ZVS8_9BACL</name>
<dbReference type="InterPro" id="IPR002731">
    <property type="entry name" value="ATPase_BadF"/>
</dbReference>
<dbReference type="InterPro" id="IPR043129">
    <property type="entry name" value="ATPase_NBD"/>
</dbReference>
<dbReference type="Gene3D" id="3.30.420.40">
    <property type="match status" value="1"/>
</dbReference>
<proteinExistence type="predicted"/>
<dbReference type="AlphaFoldDB" id="A0A6G3ZVS8"/>
<evidence type="ECO:0000259" key="1">
    <source>
        <dbReference type="Pfam" id="PF01869"/>
    </source>
</evidence>